<organism evidence="1 2">
    <name type="scientific">Planosporangium thailandense</name>
    <dbReference type="NCBI Taxonomy" id="765197"/>
    <lineage>
        <taxon>Bacteria</taxon>
        <taxon>Bacillati</taxon>
        <taxon>Actinomycetota</taxon>
        <taxon>Actinomycetes</taxon>
        <taxon>Micromonosporales</taxon>
        <taxon>Micromonosporaceae</taxon>
        <taxon>Planosporangium</taxon>
    </lineage>
</organism>
<accession>A0ABX0Y789</accession>
<sequence>MAVIRTTRFTVDPVDVETMLARRGQLLAAVRAAFAGPTEARLVRLDEETWLDIWRWDSGEALRAALEGAPGLPEAGAAFAVTRDASVEQGDVVDEDVWAR</sequence>
<name>A0ABX0Y789_9ACTN</name>
<keyword evidence="2" id="KW-1185">Reference proteome</keyword>
<gene>
    <name evidence="1" type="ORF">HC031_32055</name>
</gene>
<evidence type="ECO:0008006" key="3">
    <source>
        <dbReference type="Google" id="ProtNLM"/>
    </source>
</evidence>
<dbReference type="InterPro" id="IPR011008">
    <property type="entry name" value="Dimeric_a/b-barrel"/>
</dbReference>
<evidence type="ECO:0000313" key="2">
    <source>
        <dbReference type="Proteomes" id="UP000722989"/>
    </source>
</evidence>
<dbReference type="EMBL" id="JAATVY010000060">
    <property type="protein sequence ID" value="NJC74311.1"/>
    <property type="molecule type" value="Genomic_DNA"/>
</dbReference>
<dbReference type="Proteomes" id="UP000722989">
    <property type="component" value="Unassembled WGS sequence"/>
</dbReference>
<dbReference type="RefSeq" id="WP_167929211.1">
    <property type="nucleotide sequence ID" value="NZ_JAATVY010000060.1"/>
</dbReference>
<protein>
    <recommendedName>
        <fullName evidence="3">ABM domain-containing protein</fullName>
    </recommendedName>
</protein>
<dbReference type="SUPFAM" id="SSF54909">
    <property type="entry name" value="Dimeric alpha+beta barrel"/>
    <property type="match status" value="1"/>
</dbReference>
<proteinExistence type="predicted"/>
<evidence type="ECO:0000313" key="1">
    <source>
        <dbReference type="EMBL" id="NJC74311.1"/>
    </source>
</evidence>
<comment type="caution">
    <text evidence="1">The sequence shown here is derived from an EMBL/GenBank/DDBJ whole genome shotgun (WGS) entry which is preliminary data.</text>
</comment>
<reference evidence="1 2" key="1">
    <citation type="submission" date="2020-03" db="EMBL/GenBank/DDBJ databases">
        <title>WGS of the type strain of Planosporangium spp.</title>
        <authorList>
            <person name="Thawai C."/>
        </authorList>
    </citation>
    <scope>NUCLEOTIDE SEQUENCE [LARGE SCALE GENOMIC DNA]</scope>
    <source>
        <strain evidence="1 2">TBRC 5610</strain>
    </source>
</reference>